<comment type="caution">
    <text evidence="2">The sequence shown here is derived from an EMBL/GenBank/DDBJ whole genome shotgun (WGS) entry which is preliminary data.</text>
</comment>
<protein>
    <submittedName>
        <fullName evidence="2">Uncharacterized protein</fullName>
    </submittedName>
</protein>
<proteinExistence type="predicted"/>
<organism evidence="2 3">
    <name type="scientific">Novosphingobium organovorum</name>
    <dbReference type="NCBI Taxonomy" id="2930092"/>
    <lineage>
        <taxon>Bacteria</taxon>
        <taxon>Pseudomonadati</taxon>
        <taxon>Pseudomonadota</taxon>
        <taxon>Alphaproteobacteria</taxon>
        <taxon>Sphingomonadales</taxon>
        <taxon>Sphingomonadaceae</taxon>
        <taxon>Novosphingobium</taxon>
    </lineage>
</organism>
<dbReference type="RefSeq" id="WP_244018584.1">
    <property type="nucleotide sequence ID" value="NZ_JALHLF010000019.1"/>
</dbReference>
<accession>A0ABT0BBW7</accession>
<feature type="transmembrane region" description="Helical" evidence="1">
    <location>
        <begin position="43"/>
        <end position="60"/>
    </location>
</feature>
<keyword evidence="1" id="KW-1133">Transmembrane helix</keyword>
<name>A0ABT0BBW7_9SPHN</name>
<reference evidence="2" key="1">
    <citation type="submission" date="2022-03" db="EMBL/GenBank/DDBJ databases">
        <title>Identification of a novel bacterium isolated from mangrove sediments.</title>
        <authorList>
            <person name="Pan X."/>
        </authorList>
    </citation>
    <scope>NUCLEOTIDE SEQUENCE</scope>
    <source>
        <strain evidence="2">B1949</strain>
    </source>
</reference>
<feature type="transmembrane region" description="Helical" evidence="1">
    <location>
        <begin position="20"/>
        <end position="37"/>
    </location>
</feature>
<sequence>MTQKKPAKARRSGWQIYRPALALGGLSLLGLGLALLGDGLYDLASWVILGATLASMPYFWNRPS</sequence>
<dbReference type="EMBL" id="JALHLF010000019">
    <property type="protein sequence ID" value="MCJ2182545.1"/>
    <property type="molecule type" value="Genomic_DNA"/>
</dbReference>
<evidence type="ECO:0000313" key="3">
    <source>
        <dbReference type="Proteomes" id="UP001162881"/>
    </source>
</evidence>
<gene>
    <name evidence="2" type="ORF">MTR62_07545</name>
</gene>
<evidence type="ECO:0000313" key="2">
    <source>
        <dbReference type="EMBL" id="MCJ2182545.1"/>
    </source>
</evidence>
<keyword evidence="1" id="KW-0812">Transmembrane</keyword>
<keyword evidence="3" id="KW-1185">Reference proteome</keyword>
<dbReference type="Proteomes" id="UP001162881">
    <property type="component" value="Unassembled WGS sequence"/>
</dbReference>
<keyword evidence="1" id="KW-0472">Membrane</keyword>
<evidence type="ECO:0000256" key="1">
    <source>
        <dbReference type="SAM" id="Phobius"/>
    </source>
</evidence>